<proteinExistence type="predicted"/>
<protein>
    <submittedName>
        <fullName evidence="1">Uncharacterized protein</fullName>
    </submittedName>
</protein>
<sequence length="50" mass="5892">MTMFTEPVRHPTERPVTVQRRIAKRLNVPVTKVEIGRDPIATEWEVYIDD</sequence>
<reference evidence="1 2" key="1">
    <citation type="submission" date="2019-03" db="EMBL/GenBank/DDBJ databases">
        <authorList>
            <person name="Douthitt C."/>
            <person name="D'Elia T."/>
            <person name="Bockoras C."/>
            <person name="Boss C."/>
            <person name="Clemons M."/>
            <person name="Green W."/>
            <person name="Harel H."/>
            <person name="Larralde J."/>
            <person name="Lopez M."/>
            <person name="Magana D."/>
            <person name="Miguel M."/>
            <person name="Muschweck L."/>
            <person name="Olivos K."/>
            <person name="Racette D."/>
            <person name="Reynolds M."/>
            <person name="Ru Y."/>
            <person name="Santana M."/>
            <person name="Simon R."/>
            <person name="Smotrilla K."/>
            <person name="Sufficool B."/>
            <person name="Tamayo B."/>
            <person name="Tirado E."/>
            <person name="Vajanyi M."/>
            <person name="Weger M."/>
            <person name="Wehr A."/>
            <person name="Whitaker K."/>
            <person name="Garlena R.A."/>
            <person name="Russell D.A."/>
            <person name="Pope W.H."/>
            <person name="Jacobs-Sera D."/>
            <person name="Hatfull G.F."/>
        </authorList>
    </citation>
    <scope>NUCLEOTIDE SEQUENCE [LARGE SCALE GENOMIC DNA]</scope>
</reference>
<keyword evidence="2" id="KW-1185">Reference proteome</keyword>
<dbReference type="RefSeq" id="YP_009821571.1">
    <property type="nucleotide sequence ID" value="NC_048176.1"/>
</dbReference>
<name>A0A4D6E2H0_9CAUD</name>
<evidence type="ECO:0000313" key="1">
    <source>
        <dbReference type="EMBL" id="QBZ72806.1"/>
    </source>
</evidence>
<dbReference type="KEGG" id="vg:55013054"/>
<gene>
    <name evidence="1" type="primary">218</name>
    <name evidence="1" type="ORF">SEA_GODONK_218</name>
</gene>
<dbReference type="Proteomes" id="UP000297070">
    <property type="component" value="Segment"/>
</dbReference>
<dbReference type="EMBL" id="MK620899">
    <property type="protein sequence ID" value="QBZ72806.1"/>
    <property type="molecule type" value="Genomic_DNA"/>
</dbReference>
<organism evidence="1 2">
    <name type="scientific">Gordonia phage GodonK</name>
    <dbReference type="NCBI Taxonomy" id="2562192"/>
    <lineage>
        <taxon>Viruses</taxon>
        <taxon>Duplodnaviria</taxon>
        <taxon>Heunggongvirae</taxon>
        <taxon>Uroviricota</taxon>
        <taxon>Caudoviricetes</taxon>
        <taxon>Godonkavirus</taxon>
        <taxon>Godonkavirus godonK</taxon>
    </lineage>
</organism>
<evidence type="ECO:0000313" key="2">
    <source>
        <dbReference type="Proteomes" id="UP000297070"/>
    </source>
</evidence>
<accession>A0A4D6E2H0</accession>
<dbReference type="GeneID" id="55013054"/>